<name>A0A5J6MM08_9PROT</name>
<accession>A0A5J6MM08</accession>
<proteinExistence type="predicted"/>
<dbReference type="Gene3D" id="1.10.790.20">
    <property type="entry name" value="Domain of unknown function DUF1476"/>
    <property type="match status" value="1"/>
</dbReference>
<dbReference type="InterPro" id="IPR038293">
    <property type="entry name" value="ATPase_inh_sub_z_sf"/>
</dbReference>
<reference evidence="1 2" key="1">
    <citation type="submission" date="2019-08" db="EMBL/GenBank/DDBJ databases">
        <title>Hyperibacter terrae gen. nov., sp. nov. and Hyperibacter viscosus sp. nov., two new members in the family Rhodospirillaceae isolated from the rhizosphere of Hypericum perforatum.</title>
        <authorList>
            <person name="Noviana Z."/>
        </authorList>
    </citation>
    <scope>NUCLEOTIDE SEQUENCE [LARGE SCALE GENOMIC DNA]</scope>
    <source>
        <strain evidence="1 2">R5913</strain>
    </source>
</reference>
<dbReference type="OrthoDB" id="9810387at2"/>
<dbReference type="PIRSF" id="PIRSF031780">
    <property type="entry name" value="UCP031780"/>
    <property type="match status" value="1"/>
</dbReference>
<dbReference type="AlphaFoldDB" id="A0A5J6MM08"/>
<dbReference type="Pfam" id="PF07345">
    <property type="entry name" value="ATPaseInh_sub_z"/>
    <property type="match status" value="1"/>
</dbReference>
<dbReference type="InterPro" id="IPR009945">
    <property type="entry name" value="ATPase_inh_sub_z"/>
</dbReference>
<dbReference type="EMBL" id="CP042906">
    <property type="protein sequence ID" value="QEX18399.1"/>
    <property type="molecule type" value="Genomic_DNA"/>
</dbReference>
<sequence length="109" mass="12834">MSVFDDRERAFEGQFQHEQELQFRIHARRNRLLGLWAARLLRLPAAEHDGYAKSLVMTEIDQHGSEAVIRKLLADFEDRGIEISEHRIRRHLTELQELARKEVMSEVKG</sequence>
<evidence type="ECO:0000313" key="1">
    <source>
        <dbReference type="EMBL" id="QEX18399.1"/>
    </source>
</evidence>
<dbReference type="Proteomes" id="UP000326202">
    <property type="component" value="Chromosome"/>
</dbReference>
<evidence type="ECO:0000313" key="2">
    <source>
        <dbReference type="Proteomes" id="UP000326202"/>
    </source>
</evidence>
<gene>
    <name evidence="1" type="ORF">FRZ44_37050</name>
</gene>
<protein>
    <submittedName>
        <fullName evidence="1">Aldolase</fullName>
    </submittedName>
</protein>
<keyword evidence="2" id="KW-1185">Reference proteome</keyword>
<dbReference type="RefSeq" id="WP_151178561.1">
    <property type="nucleotide sequence ID" value="NZ_CP042906.1"/>
</dbReference>
<dbReference type="KEGG" id="htq:FRZ44_37050"/>
<organism evidence="1 2">
    <name type="scientific">Hypericibacter terrae</name>
    <dbReference type="NCBI Taxonomy" id="2602015"/>
    <lineage>
        <taxon>Bacteria</taxon>
        <taxon>Pseudomonadati</taxon>
        <taxon>Pseudomonadota</taxon>
        <taxon>Alphaproteobacteria</taxon>
        <taxon>Rhodospirillales</taxon>
        <taxon>Dongiaceae</taxon>
        <taxon>Hypericibacter</taxon>
    </lineage>
</organism>